<comment type="caution">
    <text evidence="1">The sequence shown here is derived from an EMBL/GenBank/DDBJ whole genome shotgun (WGS) entry which is preliminary data.</text>
</comment>
<keyword evidence="2" id="KW-1185">Reference proteome</keyword>
<dbReference type="Proteomes" id="UP001523262">
    <property type="component" value="Unassembled WGS sequence"/>
</dbReference>
<accession>A0ABT0WFF1</accession>
<organism evidence="1 2">
    <name type="scientific">Neobacillus pocheonensis</name>
    <dbReference type="NCBI Taxonomy" id="363869"/>
    <lineage>
        <taxon>Bacteria</taxon>
        <taxon>Bacillati</taxon>
        <taxon>Bacillota</taxon>
        <taxon>Bacilli</taxon>
        <taxon>Bacillales</taxon>
        <taxon>Bacillaceae</taxon>
        <taxon>Neobacillus</taxon>
    </lineage>
</organism>
<name>A0ABT0WFF1_9BACI</name>
<proteinExistence type="predicted"/>
<protein>
    <submittedName>
        <fullName evidence="1">Uncharacterized protein</fullName>
    </submittedName>
</protein>
<dbReference type="EMBL" id="JAMQCR010000002">
    <property type="protein sequence ID" value="MCM2535046.1"/>
    <property type="molecule type" value="Genomic_DNA"/>
</dbReference>
<reference evidence="1 2" key="1">
    <citation type="submission" date="2022-06" db="EMBL/GenBank/DDBJ databases">
        <authorList>
            <person name="Jeon C.O."/>
        </authorList>
    </citation>
    <scope>NUCLEOTIDE SEQUENCE [LARGE SCALE GENOMIC DNA]</scope>
    <source>
        <strain evidence="1 2">KCTC 13943</strain>
    </source>
</reference>
<evidence type="ECO:0000313" key="1">
    <source>
        <dbReference type="EMBL" id="MCM2535046.1"/>
    </source>
</evidence>
<evidence type="ECO:0000313" key="2">
    <source>
        <dbReference type="Proteomes" id="UP001523262"/>
    </source>
</evidence>
<gene>
    <name evidence="1" type="ORF">NDK43_25280</name>
</gene>
<sequence length="50" mass="5685">MPTLNGELQAKIAPWGDCEIKGLFFRGKELSIKTSDQKIEITEVTITNYR</sequence>